<feature type="non-terminal residue" evidence="1">
    <location>
        <position position="1"/>
    </location>
</feature>
<accession>A0A8S1JE14</accession>
<evidence type="ECO:0000313" key="2">
    <source>
        <dbReference type="Proteomes" id="UP000708148"/>
    </source>
</evidence>
<dbReference type="Proteomes" id="UP000708148">
    <property type="component" value="Unassembled WGS sequence"/>
</dbReference>
<dbReference type="AlphaFoldDB" id="A0A8S1JE14"/>
<dbReference type="EMBL" id="CAJHUC010002621">
    <property type="protein sequence ID" value="CAD7704074.1"/>
    <property type="molecule type" value="Genomic_DNA"/>
</dbReference>
<evidence type="ECO:0000313" key="1">
    <source>
        <dbReference type="EMBL" id="CAD7704074.1"/>
    </source>
</evidence>
<keyword evidence="2" id="KW-1185">Reference proteome</keyword>
<proteinExistence type="predicted"/>
<name>A0A8S1JE14_9CHLO</name>
<sequence>VLNPKAIAAATSLERHFAEMEQQSGEMLKTGKVKRDLSNVDRVVETLIESGRIEDAISYLSQ</sequence>
<feature type="non-terminal residue" evidence="1">
    <location>
        <position position="62"/>
    </location>
</feature>
<comment type="caution">
    <text evidence="1">The sequence shown here is derived from an EMBL/GenBank/DDBJ whole genome shotgun (WGS) entry which is preliminary data.</text>
</comment>
<reference evidence="1" key="1">
    <citation type="submission" date="2020-12" db="EMBL/GenBank/DDBJ databases">
        <authorList>
            <person name="Iha C."/>
        </authorList>
    </citation>
    <scope>NUCLEOTIDE SEQUENCE</scope>
</reference>
<protein>
    <submittedName>
        <fullName evidence="1">Uncharacterized protein</fullName>
    </submittedName>
</protein>
<gene>
    <name evidence="1" type="ORF">OSTQU699_LOCUS9432</name>
</gene>
<organism evidence="1 2">
    <name type="scientific">Ostreobium quekettii</name>
    <dbReference type="NCBI Taxonomy" id="121088"/>
    <lineage>
        <taxon>Eukaryota</taxon>
        <taxon>Viridiplantae</taxon>
        <taxon>Chlorophyta</taxon>
        <taxon>core chlorophytes</taxon>
        <taxon>Ulvophyceae</taxon>
        <taxon>TCBD clade</taxon>
        <taxon>Bryopsidales</taxon>
        <taxon>Ostreobineae</taxon>
        <taxon>Ostreobiaceae</taxon>
        <taxon>Ostreobium</taxon>
    </lineage>
</organism>